<evidence type="ECO:0000313" key="3">
    <source>
        <dbReference type="EMBL" id="CAL7944434.1"/>
    </source>
</evidence>
<accession>A0ABP1NTS2</accession>
<feature type="compositionally biased region" description="Polar residues" evidence="1">
    <location>
        <begin position="595"/>
        <end position="605"/>
    </location>
</feature>
<dbReference type="Proteomes" id="UP001642520">
    <property type="component" value="Unassembled WGS sequence"/>
</dbReference>
<organism evidence="3 4">
    <name type="scientific">Xylocopa violacea</name>
    <name type="common">Violet carpenter bee</name>
    <name type="synonym">Apis violacea</name>
    <dbReference type="NCBI Taxonomy" id="135666"/>
    <lineage>
        <taxon>Eukaryota</taxon>
        <taxon>Metazoa</taxon>
        <taxon>Ecdysozoa</taxon>
        <taxon>Arthropoda</taxon>
        <taxon>Hexapoda</taxon>
        <taxon>Insecta</taxon>
        <taxon>Pterygota</taxon>
        <taxon>Neoptera</taxon>
        <taxon>Endopterygota</taxon>
        <taxon>Hymenoptera</taxon>
        <taxon>Apocrita</taxon>
        <taxon>Aculeata</taxon>
        <taxon>Apoidea</taxon>
        <taxon>Anthophila</taxon>
        <taxon>Apidae</taxon>
        <taxon>Xylocopa</taxon>
        <taxon>Xylocopa</taxon>
    </lineage>
</organism>
<feature type="region of interest" description="Disordered" evidence="1">
    <location>
        <begin position="595"/>
        <end position="665"/>
    </location>
</feature>
<name>A0ABP1NTS2_XYLVO</name>
<evidence type="ECO:0000256" key="1">
    <source>
        <dbReference type="SAM" id="MobiDB-lite"/>
    </source>
</evidence>
<feature type="chain" id="PRO_5046688117" evidence="2">
    <location>
        <begin position="26"/>
        <end position="852"/>
    </location>
</feature>
<feature type="compositionally biased region" description="Basic and acidic residues" evidence="1">
    <location>
        <begin position="639"/>
        <end position="654"/>
    </location>
</feature>
<evidence type="ECO:0000256" key="2">
    <source>
        <dbReference type="SAM" id="SignalP"/>
    </source>
</evidence>
<dbReference type="EMBL" id="CAXAJV020001293">
    <property type="protein sequence ID" value="CAL7944434.1"/>
    <property type="molecule type" value="Genomic_DNA"/>
</dbReference>
<feature type="compositionally biased region" description="Polar residues" evidence="1">
    <location>
        <begin position="655"/>
        <end position="665"/>
    </location>
</feature>
<keyword evidence="2" id="KW-0732">Signal</keyword>
<protein>
    <submittedName>
        <fullName evidence="3">Uncharacterized protein</fullName>
    </submittedName>
</protein>
<gene>
    <name evidence="3" type="ORF">XYLVIOL_LOCUS6655</name>
</gene>
<feature type="region of interest" description="Disordered" evidence="1">
    <location>
        <begin position="545"/>
        <end position="566"/>
    </location>
</feature>
<feature type="compositionally biased region" description="Basic and acidic residues" evidence="1">
    <location>
        <begin position="609"/>
        <end position="631"/>
    </location>
</feature>
<keyword evidence="4" id="KW-1185">Reference proteome</keyword>
<reference evidence="3 4" key="1">
    <citation type="submission" date="2024-08" db="EMBL/GenBank/DDBJ databases">
        <authorList>
            <person name="Will J Nash"/>
            <person name="Angela Man"/>
            <person name="Seanna McTaggart"/>
            <person name="Kendall Baker"/>
            <person name="Tom Barker"/>
            <person name="Leah Catchpole"/>
            <person name="Alex Durrant"/>
            <person name="Karim Gharbi"/>
            <person name="Naomi Irish"/>
            <person name="Gemy Kaithakottil"/>
            <person name="Debby Ku"/>
            <person name="Aaliyah Providence"/>
            <person name="Felix Shaw"/>
            <person name="David Swarbreck"/>
            <person name="Chris Watkins"/>
            <person name="Ann M. McCartney"/>
            <person name="Giulio Formenti"/>
            <person name="Alice Mouton"/>
            <person name="Noel Vella"/>
            <person name="Bjorn M von Reumont"/>
            <person name="Adriana Vella"/>
            <person name="Wilfried Haerty"/>
        </authorList>
    </citation>
    <scope>NUCLEOTIDE SEQUENCE [LARGE SCALE GENOMIC DNA]</scope>
</reference>
<feature type="region of interest" description="Disordered" evidence="1">
    <location>
        <begin position="371"/>
        <end position="402"/>
    </location>
</feature>
<comment type="caution">
    <text evidence="3">The sequence shown here is derived from an EMBL/GenBank/DDBJ whole genome shotgun (WGS) entry which is preliminary data.</text>
</comment>
<evidence type="ECO:0000313" key="4">
    <source>
        <dbReference type="Proteomes" id="UP001642520"/>
    </source>
</evidence>
<proteinExistence type="predicted"/>
<sequence>MEAKCIVFICFSLFALSLSIRGVHLQDFNETGIIDGNNHRGCAYLHCVGRDVCVHRKFRCKDPPCPGMLFCARSRTESLRGPTTCDTVQCTNGYVCMVKVRDCQWDEKCKQQIARCVSRKEYHEGPASCAGFKCPQGNRCILREAFCAKPPCKLLRSCSKNKEVLVWFAKCRSLGCSSEFECFLRRPGKNCSNPPCKHAPDCITMKEDETTSEHCRGWICPPMQTCAAEIVDSYRTDNCSIKRTCQEIQAVPTNESPPTFSRRSLKKEDEVYSVDAETTTTAFEEDEVERTKAPHLWLDHLKSKTELDAIELWIKNAEGQTDFKNFQDWLRSIKDILGSGTYSDWFEEILSSRGGEFQKWLRASRDSLDAEEPIFPGQERPRALTENPYPPGDTTNAFPSDDLSKSIEDIESFLRERNLTNIMEKVLVPNRILLPPYTALESAFLNNLRESNRSPFFNYLLKYPFNVGNQFLPLQPPIENTYDQPYLVIPVKNIKDLGDSQIINYDSDFGVPDDAFSSNVPEQQKNTSSATNGLWSLWTAPQEDSEEKKLTVKETPSVKDSTALSEDEVSTMEAEYFDDDLIDLLEKLLKSMQSSSAENLPQNSEEGLVEGHRRDNSLETRQNEEHNEKFEWSSIAHIQDNEDTSKSKNSKEGENQFSSSEDGNLTINLEPGVSVLLDKLGLRQIAEEDNEETDLNLLMIQALMEVVNEDADDFSESAKLNPYDGPLKTSFTDSEEVTVGVTNKFFDELKPSETGSRNTFMKEILNNANSTRESHFLAKEGISSNSDAQQEKDSRKSVLIYADNEPTIQSFHNPPSYGANIGDIALQDNVYVEYNRTDSDNDHVDPLSALNN</sequence>
<feature type="signal peptide" evidence="2">
    <location>
        <begin position="1"/>
        <end position="25"/>
    </location>
</feature>